<organism evidence="2 3">
    <name type="scientific">Knipowitschia caucasica</name>
    <name type="common">Caucasian dwarf goby</name>
    <name type="synonym">Pomatoschistus caucasicus</name>
    <dbReference type="NCBI Taxonomy" id="637954"/>
    <lineage>
        <taxon>Eukaryota</taxon>
        <taxon>Metazoa</taxon>
        <taxon>Chordata</taxon>
        <taxon>Craniata</taxon>
        <taxon>Vertebrata</taxon>
        <taxon>Euteleostomi</taxon>
        <taxon>Actinopterygii</taxon>
        <taxon>Neopterygii</taxon>
        <taxon>Teleostei</taxon>
        <taxon>Neoteleostei</taxon>
        <taxon>Acanthomorphata</taxon>
        <taxon>Gobiaria</taxon>
        <taxon>Gobiiformes</taxon>
        <taxon>Gobioidei</taxon>
        <taxon>Gobiidae</taxon>
        <taxon>Gobiinae</taxon>
        <taxon>Knipowitschia</taxon>
    </lineage>
</organism>
<accession>A0AAV2LN65</accession>
<dbReference type="AlphaFoldDB" id="A0AAV2LN65"/>
<evidence type="ECO:0000313" key="2">
    <source>
        <dbReference type="EMBL" id="CAL1603800.1"/>
    </source>
</evidence>
<dbReference type="Proteomes" id="UP001497482">
    <property type="component" value="Chromosome 4"/>
</dbReference>
<evidence type="ECO:0000313" key="3">
    <source>
        <dbReference type="Proteomes" id="UP001497482"/>
    </source>
</evidence>
<reference evidence="2 3" key="1">
    <citation type="submission" date="2024-04" db="EMBL/GenBank/DDBJ databases">
        <authorList>
            <person name="Waldvogel A.-M."/>
            <person name="Schoenle A."/>
        </authorList>
    </citation>
    <scope>NUCLEOTIDE SEQUENCE [LARGE SCALE GENOMIC DNA]</scope>
</reference>
<proteinExistence type="predicted"/>
<name>A0AAV2LN65_KNICA</name>
<feature type="region of interest" description="Disordered" evidence="1">
    <location>
        <begin position="29"/>
        <end position="57"/>
    </location>
</feature>
<evidence type="ECO:0000256" key="1">
    <source>
        <dbReference type="SAM" id="MobiDB-lite"/>
    </source>
</evidence>
<dbReference type="EMBL" id="OZ035826">
    <property type="protein sequence ID" value="CAL1603800.1"/>
    <property type="molecule type" value="Genomic_DNA"/>
</dbReference>
<sequence length="130" mass="14070">MKYQKYITVMQMAMGVTASNKDCLPQKRQLWVTPPDGDTSPPGASGDTDDLMGATGGVGATAMQATSTLSLPMGKPSLRRIKGRIHRSKSLDSIDLLDANVLRQEHSLFFLKLSEADMSAERTGAAHDYI</sequence>
<gene>
    <name evidence="2" type="ORF">KC01_LOCUS31422</name>
</gene>
<keyword evidence="3" id="KW-1185">Reference proteome</keyword>
<protein>
    <submittedName>
        <fullName evidence="2">Uncharacterized protein</fullName>
    </submittedName>
</protein>